<organism evidence="1 2">
    <name type="scientific">Hoylesella loescheii DSM 19665 = JCM 12249 = ATCC 15930</name>
    <dbReference type="NCBI Taxonomy" id="1122985"/>
    <lineage>
        <taxon>Bacteria</taxon>
        <taxon>Pseudomonadati</taxon>
        <taxon>Bacteroidota</taxon>
        <taxon>Bacteroidia</taxon>
        <taxon>Bacteroidales</taxon>
        <taxon>Prevotellaceae</taxon>
        <taxon>Hoylesella</taxon>
    </lineage>
</organism>
<name>A0A069QEW6_HOYLO</name>
<reference evidence="1 2" key="1">
    <citation type="submission" date="2013-08" db="EMBL/GenBank/DDBJ databases">
        <authorList>
            <person name="Weinstock G."/>
            <person name="Sodergren E."/>
            <person name="Wylie T."/>
            <person name="Fulton L."/>
            <person name="Fulton R."/>
            <person name="Fronick C."/>
            <person name="O'Laughlin M."/>
            <person name="Godfrey J."/>
            <person name="Miner T."/>
            <person name="Herter B."/>
            <person name="Appelbaum E."/>
            <person name="Cordes M."/>
            <person name="Lek S."/>
            <person name="Wollam A."/>
            <person name="Pepin K.H."/>
            <person name="Palsikar V.B."/>
            <person name="Mitreva M."/>
            <person name="Wilson R.K."/>
        </authorList>
    </citation>
    <scope>NUCLEOTIDE SEQUENCE [LARGE SCALE GENOMIC DNA]</scope>
    <source>
        <strain evidence="1 2">ATCC 15930</strain>
    </source>
</reference>
<proteinExistence type="predicted"/>
<gene>
    <name evidence="1" type="ORF">HMPREF1991_02765</name>
</gene>
<keyword evidence="2" id="KW-1185">Reference proteome</keyword>
<dbReference type="Proteomes" id="UP000027442">
    <property type="component" value="Unassembled WGS sequence"/>
</dbReference>
<dbReference type="HOGENOM" id="CLU_3274529_0_0_10"/>
<sequence length="41" mass="5024">MSYFFLLPYTYLVITKHFLVENDHYVPKNDLIMFDNAKLRI</sequence>
<dbReference type="EMBL" id="JNGW01000119">
    <property type="protein sequence ID" value="KDR51197.1"/>
    <property type="molecule type" value="Genomic_DNA"/>
</dbReference>
<evidence type="ECO:0000313" key="2">
    <source>
        <dbReference type="Proteomes" id="UP000027442"/>
    </source>
</evidence>
<dbReference type="AlphaFoldDB" id="A0A069QEW6"/>
<evidence type="ECO:0000313" key="1">
    <source>
        <dbReference type="EMBL" id="KDR51197.1"/>
    </source>
</evidence>
<protein>
    <submittedName>
        <fullName evidence="1">Uncharacterized protein</fullName>
    </submittedName>
</protein>
<comment type="caution">
    <text evidence="1">The sequence shown here is derived from an EMBL/GenBank/DDBJ whole genome shotgun (WGS) entry which is preliminary data.</text>
</comment>
<accession>A0A069QEW6</accession>